<accession>A0ACC2W9U6</accession>
<keyword evidence="2" id="KW-1185">Reference proteome</keyword>
<reference evidence="1" key="1">
    <citation type="submission" date="2023-04" db="EMBL/GenBank/DDBJ databases">
        <title>Draft Genome sequencing of Naganishia species isolated from polar environments using Oxford Nanopore Technology.</title>
        <authorList>
            <person name="Leo P."/>
            <person name="Venkateswaran K."/>
        </authorList>
    </citation>
    <scope>NUCLEOTIDE SEQUENCE</scope>
    <source>
        <strain evidence="1">MNA-CCFEE 5262</strain>
    </source>
</reference>
<organism evidence="1 2">
    <name type="scientific">Naganishia adeliensis</name>
    <dbReference type="NCBI Taxonomy" id="92952"/>
    <lineage>
        <taxon>Eukaryota</taxon>
        <taxon>Fungi</taxon>
        <taxon>Dikarya</taxon>
        <taxon>Basidiomycota</taxon>
        <taxon>Agaricomycotina</taxon>
        <taxon>Tremellomycetes</taxon>
        <taxon>Filobasidiales</taxon>
        <taxon>Filobasidiaceae</taxon>
        <taxon>Naganishia</taxon>
    </lineage>
</organism>
<comment type="caution">
    <text evidence="1">The sequence shown here is derived from an EMBL/GenBank/DDBJ whole genome shotgun (WGS) entry which is preliminary data.</text>
</comment>
<proteinExistence type="predicted"/>
<dbReference type="Proteomes" id="UP001230649">
    <property type="component" value="Unassembled WGS sequence"/>
</dbReference>
<sequence>MLSINVATVIAIASLFTVSEAVPLTHSIAKRAIGATLRPTNNDASCIGVTELADGAYLSSRPCTEGGFYNKWDVSPGDNQVVRLSGLPAGSGDWCLDAGLDYTSGSIVALKIWTCYPGVPQQRWFYTADKHLAIVGGNACLSSGRNGIITQGCFDSDATGGNPSLQTWNIVEGSTPPPPPPPPPPPTNVGRQIKWLEDGVERCLQVNNGAFGNGQSVGVNVCFTENLSFYPYQQWIYNAGSTKIRIAPNNFTDTDYCIDFGSNLGANGQGLKIWQCYDGLPAQQLYITDDRHIAVENGPGQCADVRAESGPEPVRPYGVRKQVQSWQCSGGNPNQIFEFPAS</sequence>
<protein>
    <submittedName>
        <fullName evidence="1">Uncharacterized protein</fullName>
    </submittedName>
</protein>
<name>A0ACC2W9U6_9TREE</name>
<evidence type="ECO:0000313" key="1">
    <source>
        <dbReference type="EMBL" id="KAJ9107969.1"/>
    </source>
</evidence>
<evidence type="ECO:0000313" key="2">
    <source>
        <dbReference type="Proteomes" id="UP001230649"/>
    </source>
</evidence>
<dbReference type="EMBL" id="JASBWS010000035">
    <property type="protein sequence ID" value="KAJ9107969.1"/>
    <property type="molecule type" value="Genomic_DNA"/>
</dbReference>
<gene>
    <name evidence="1" type="ORF">QFC20_003654</name>
</gene>